<feature type="domain" description="Calcineurin-like phosphoesterase" evidence="1">
    <location>
        <begin position="13"/>
        <end position="183"/>
    </location>
</feature>
<dbReference type="EMBL" id="BAAFRS010000181">
    <property type="protein sequence ID" value="GAB1224226.1"/>
    <property type="molecule type" value="Genomic_DNA"/>
</dbReference>
<dbReference type="InterPro" id="IPR004843">
    <property type="entry name" value="Calcineurin-like_PHP"/>
</dbReference>
<sequence>MSVQQKDNSINLNIVITSDTHGFHRFVSIPQCDILIHCGDFTNNGDEKSVRNFGKWLNKQKAKHKIVVLGNNEREMNVHLPESEKWLIEECENIHLLLNTSVVIENIVFYGSLFKFRKPVHLDINENQVLVCVSHEPPYDIMDTMVVDHWTFNWKTFKGGNYKINSFVDSFHPKLVAFGHCHNCYGIITIKDTIYANASFVNEFGIPYKAPLQLTFDGTNFFYK</sequence>
<dbReference type="InterPro" id="IPR051693">
    <property type="entry name" value="UPF0046_metallophosphoest"/>
</dbReference>
<dbReference type="Gene3D" id="3.60.21.10">
    <property type="match status" value="1"/>
</dbReference>
<evidence type="ECO:0000259" key="1">
    <source>
        <dbReference type="Pfam" id="PF00149"/>
    </source>
</evidence>
<dbReference type="CDD" id="cd07379">
    <property type="entry name" value="MPP_239FB"/>
    <property type="match status" value="1"/>
</dbReference>
<gene>
    <name evidence="2" type="ORF">ENUP19_0181G0012</name>
</gene>
<evidence type="ECO:0000313" key="2">
    <source>
        <dbReference type="EMBL" id="GAB1224226.1"/>
    </source>
</evidence>
<dbReference type="PANTHER" id="PTHR12905:SF0">
    <property type="entry name" value="CALCINEURIN-LIKE PHOSPHOESTERASE DOMAIN-CONTAINING PROTEIN"/>
    <property type="match status" value="1"/>
</dbReference>
<dbReference type="InterPro" id="IPR029052">
    <property type="entry name" value="Metallo-depent_PP-like"/>
</dbReference>
<dbReference type="Proteomes" id="UP001628156">
    <property type="component" value="Unassembled WGS sequence"/>
</dbReference>
<organism evidence="2 3">
    <name type="scientific">Entamoeba nuttalli</name>
    <dbReference type="NCBI Taxonomy" id="412467"/>
    <lineage>
        <taxon>Eukaryota</taxon>
        <taxon>Amoebozoa</taxon>
        <taxon>Evosea</taxon>
        <taxon>Archamoebae</taxon>
        <taxon>Mastigamoebida</taxon>
        <taxon>Entamoebidae</taxon>
        <taxon>Entamoeba</taxon>
    </lineage>
</organism>
<evidence type="ECO:0000313" key="3">
    <source>
        <dbReference type="Proteomes" id="UP001628156"/>
    </source>
</evidence>
<comment type="caution">
    <text evidence="2">The sequence shown here is derived from an EMBL/GenBank/DDBJ whole genome shotgun (WGS) entry which is preliminary data.</text>
</comment>
<dbReference type="PANTHER" id="PTHR12905">
    <property type="entry name" value="METALLOPHOSPHOESTERASE"/>
    <property type="match status" value="1"/>
</dbReference>
<accession>A0ABQ0DN09</accession>
<proteinExistence type="predicted"/>
<dbReference type="Pfam" id="PF00149">
    <property type="entry name" value="Metallophos"/>
    <property type="match status" value="1"/>
</dbReference>
<reference evidence="2 3" key="1">
    <citation type="journal article" date="2019" name="PLoS Negl. Trop. Dis.">
        <title>Whole genome sequencing of Entamoeba nuttalli reveals mammalian host-related molecular signatures and a novel octapeptide-repeat surface protein.</title>
        <authorList>
            <person name="Tanaka M."/>
            <person name="Makiuchi T."/>
            <person name="Komiyama T."/>
            <person name="Shiina T."/>
            <person name="Osaki K."/>
            <person name="Tachibana H."/>
        </authorList>
    </citation>
    <scope>NUCLEOTIDE SEQUENCE [LARGE SCALE GENOMIC DNA]</scope>
    <source>
        <strain evidence="2 3">P19-061405</strain>
    </source>
</reference>
<keyword evidence="3" id="KW-1185">Reference proteome</keyword>
<name>A0ABQ0DN09_9EUKA</name>
<protein>
    <recommendedName>
        <fullName evidence="1">Calcineurin-like phosphoesterase domain-containing protein</fullName>
    </recommendedName>
</protein>
<dbReference type="SUPFAM" id="SSF56300">
    <property type="entry name" value="Metallo-dependent phosphatases"/>
    <property type="match status" value="1"/>
</dbReference>